<dbReference type="Proteomes" id="UP001417504">
    <property type="component" value="Unassembled WGS sequence"/>
</dbReference>
<gene>
    <name evidence="2" type="ORF">Sjap_023582</name>
</gene>
<evidence type="ECO:0000313" key="3">
    <source>
        <dbReference type="Proteomes" id="UP001417504"/>
    </source>
</evidence>
<proteinExistence type="predicted"/>
<dbReference type="EMBL" id="JBBNAE010000010">
    <property type="protein sequence ID" value="KAK9090405.1"/>
    <property type="molecule type" value="Genomic_DNA"/>
</dbReference>
<feature type="region of interest" description="Disordered" evidence="1">
    <location>
        <begin position="201"/>
        <end position="223"/>
    </location>
</feature>
<dbReference type="AlphaFoldDB" id="A0AAP0HPC7"/>
<keyword evidence="3" id="KW-1185">Reference proteome</keyword>
<feature type="region of interest" description="Disordered" evidence="1">
    <location>
        <begin position="240"/>
        <end position="280"/>
    </location>
</feature>
<comment type="caution">
    <text evidence="2">The sequence shown here is derived from an EMBL/GenBank/DDBJ whole genome shotgun (WGS) entry which is preliminary data.</text>
</comment>
<reference evidence="2 3" key="1">
    <citation type="submission" date="2024-01" db="EMBL/GenBank/DDBJ databases">
        <title>Genome assemblies of Stephania.</title>
        <authorList>
            <person name="Yang L."/>
        </authorList>
    </citation>
    <scope>NUCLEOTIDE SEQUENCE [LARGE SCALE GENOMIC DNA]</scope>
    <source>
        <strain evidence="2">QJT</strain>
        <tissue evidence="2">Leaf</tissue>
    </source>
</reference>
<evidence type="ECO:0000256" key="1">
    <source>
        <dbReference type="SAM" id="MobiDB-lite"/>
    </source>
</evidence>
<sequence>MNSNYCSFRHRLCENDEQLASATSTIEITKAVAKFGRPLMASGEAAEAINGFRRGQKWALVAGGRRTRREVGGVVGSENLPFETHRNLVGDVSEPRRKSLTRGLRSKVVGRVGVKWIRLMSLKEACGASDCYSRPQEKQIREDYTISDHGLLTKDIRKQTRLIRRPSFNQAMLQPVEESLPLLWVIFVDYRVQALTKLRFGTHDDDDDGDDDGGEEETVWRGRGDGMEMLQRMQRRCCSSECRGRGDGIDGGLEKFSFGRTESETDLLGKNPETELETEI</sequence>
<name>A0AAP0HPC7_9MAGN</name>
<protein>
    <submittedName>
        <fullName evidence="2">Uncharacterized protein</fullName>
    </submittedName>
</protein>
<evidence type="ECO:0000313" key="2">
    <source>
        <dbReference type="EMBL" id="KAK9090405.1"/>
    </source>
</evidence>
<organism evidence="2 3">
    <name type="scientific">Stephania japonica</name>
    <dbReference type="NCBI Taxonomy" id="461633"/>
    <lineage>
        <taxon>Eukaryota</taxon>
        <taxon>Viridiplantae</taxon>
        <taxon>Streptophyta</taxon>
        <taxon>Embryophyta</taxon>
        <taxon>Tracheophyta</taxon>
        <taxon>Spermatophyta</taxon>
        <taxon>Magnoliopsida</taxon>
        <taxon>Ranunculales</taxon>
        <taxon>Menispermaceae</taxon>
        <taxon>Menispermoideae</taxon>
        <taxon>Cissampelideae</taxon>
        <taxon>Stephania</taxon>
    </lineage>
</organism>
<feature type="compositionally biased region" description="Acidic residues" evidence="1">
    <location>
        <begin position="204"/>
        <end position="217"/>
    </location>
</feature>
<accession>A0AAP0HPC7</accession>